<keyword evidence="4 7" id="KW-0472">Membrane</keyword>
<evidence type="ECO:0000256" key="5">
    <source>
        <dbReference type="ARBA" id="ARBA00038359"/>
    </source>
</evidence>
<organism evidence="9 10">
    <name type="scientific">Pseudomassariella vexata</name>
    <dbReference type="NCBI Taxonomy" id="1141098"/>
    <lineage>
        <taxon>Eukaryota</taxon>
        <taxon>Fungi</taxon>
        <taxon>Dikarya</taxon>
        <taxon>Ascomycota</taxon>
        <taxon>Pezizomycotina</taxon>
        <taxon>Sordariomycetes</taxon>
        <taxon>Xylariomycetidae</taxon>
        <taxon>Amphisphaeriales</taxon>
        <taxon>Pseudomassariaceae</taxon>
        <taxon>Pseudomassariella</taxon>
    </lineage>
</organism>
<feature type="transmembrane region" description="Helical" evidence="7">
    <location>
        <begin position="245"/>
        <end position="265"/>
    </location>
</feature>
<feature type="transmembrane region" description="Helical" evidence="7">
    <location>
        <begin position="20"/>
        <end position="38"/>
    </location>
</feature>
<evidence type="ECO:0000256" key="2">
    <source>
        <dbReference type="ARBA" id="ARBA00022692"/>
    </source>
</evidence>
<dbReference type="InterPro" id="IPR049326">
    <property type="entry name" value="Rhodopsin_dom_fungi"/>
</dbReference>
<evidence type="ECO:0000259" key="8">
    <source>
        <dbReference type="Pfam" id="PF20684"/>
    </source>
</evidence>
<sequence>MISPRAEHHYISPEREVNAGLWTLFSGATLFLSLRLWCKLTRGHGLWYDDHILVISWIILLMNDALISYEFATGYVVDKWDDRMHILINISSCGTLLGQTWTKTAFAVTLLRMSNRWQQYILWFCIATMNAYMAVKMVFQWARYCDEASYQVWYRIPGFCINATFADDFKEGGNTYNIIMDFVFALFPWLITWRLNIKRYEKAALCVTMSLGLLVAIISAVRTVWKSKPIMHVHDAWYMWRNGQSMVWYSAEICGTIIVQCIPILRPFLREIHSSLTSRKLGDTEAGRTTGGWRSNVDGKRASSTITSAAHDDTKKAPVESFALRKIPEEAAADTIGQAWEPHTSYSPSEVDRAIKASHTGPLQPGDGWPLSAHTDVGSHVDEDSHYEPWAEPAAAPSGETALWPPPRRPARV</sequence>
<reference evidence="9 10" key="1">
    <citation type="submission" date="2016-07" db="EMBL/GenBank/DDBJ databases">
        <title>Pervasive Adenine N6-methylation of Active Genes in Fungi.</title>
        <authorList>
            <consortium name="DOE Joint Genome Institute"/>
            <person name="Mondo S.J."/>
            <person name="Dannebaum R.O."/>
            <person name="Kuo R.C."/>
            <person name="Labutti K."/>
            <person name="Haridas S."/>
            <person name="Kuo A."/>
            <person name="Salamov A."/>
            <person name="Ahrendt S.R."/>
            <person name="Lipzen A."/>
            <person name="Sullivan W."/>
            <person name="Andreopoulos W.B."/>
            <person name="Clum A."/>
            <person name="Lindquist E."/>
            <person name="Daum C."/>
            <person name="Ramamoorthy G.K."/>
            <person name="Gryganskyi A."/>
            <person name="Culley D."/>
            <person name="Magnuson J.K."/>
            <person name="James T.Y."/>
            <person name="O'Malley M.A."/>
            <person name="Stajich J.E."/>
            <person name="Spatafora J.W."/>
            <person name="Visel A."/>
            <person name="Grigoriev I.V."/>
        </authorList>
    </citation>
    <scope>NUCLEOTIDE SEQUENCE [LARGE SCALE GENOMIC DNA]</scope>
    <source>
        <strain evidence="9 10">CBS 129021</strain>
    </source>
</reference>
<evidence type="ECO:0000256" key="4">
    <source>
        <dbReference type="ARBA" id="ARBA00023136"/>
    </source>
</evidence>
<feature type="transmembrane region" description="Helical" evidence="7">
    <location>
        <begin position="203"/>
        <end position="225"/>
    </location>
</feature>
<dbReference type="PANTHER" id="PTHR33048:SF147">
    <property type="entry name" value="INTEGRAL MEMBRANE PROTEIN"/>
    <property type="match status" value="1"/>
</dbReference>
<evidence type="ECO:0000256" key="7">
    <source>
        <dbReference type="SAM" id="Phobius"/>
    </source>
</evidence>
<keyword evidence="2 7" id="KW-0812">Transmembrane</keyword>
<protein>
    <recommendedName>
        <fullName evidence="8">Rhodopsin domain-containing protein</fullName>
    </recommendedName>
</protein>
<comment type="subcellular location">
    <subcellularLocation>
        <location evidence="1">Membrane</location>
        <topology evidence="1">Multi-pass membrane protein</topology>
    </subcellularLocation>
</comment>
<proteinExistence type="inferred from homology"/>
<evidence type="ECO:0000256" key="6">
    <source>
        <dbReference type="SAM" id="MobiDB-lite"/>
    </source>
</evidence>
<dbReference type="RefSeq" id="XP_040715936.1">
    <property type="nucleotide sequence ID" value="XM_040857556.1"/>
</dbReference>
<dbReference type="STRING" id="1141098.A0A1Y2DZS3"/>
<gene>
    <name evidence="9" type="ORF">BCR38DRAFT_390532</name>
</gene>
<dbReference type="InParanoid" id="A0A1Y2DZS3"/>
<evidence type="ECO:0000256" key="3">
    <source>
        <dbReference type="ARBA" id="ARBA00022989"/>
    </source>
</evidence>
<feature type="region of interest" description="Disordered" evidence="6">
    <location>
        <begin position="358"/>
        <end position="413"/>
    </location>
</feature>
<dbReference type="Proteomes" id="UP000193689">
    <property type="component" value="Unassembled WGS sequence"/>
</dbReference>
<evidence type="ECO:0000256" key="1">
    <source>
        <dbReference type="ARBA" id="ARBA00004141"/>
    </source>
</evidence>
<dbReference type="GO" id="GO:0016020">
    <property type="term" value="C:membrane"/>
    <property type="evidence" value="ECO:0007669"/>
    <property type="project" value="UniProtKB-SubCell"/>
</dbReference>
<feature type="compositionally biased region" description="Pro residues" evidence="6">
    <location>
        <begin position="404"/>
        <end position="413"/>
    </location>
</feature>
<feature type="transmembrane region" description="Helical" evidence="7">
    <location>
        <begin position="50"/>
        <end position="72"/>
    </location>
</feature>
<comment type="similarity">
    <text evidence="5">Belongs to the SAT4 family.</text>
</comment>
<dbReference type="EMBL" id="MCFJ01000006">
    <property type="protein sequence ID" value="ORY64783.1"/>
    <property type="molecule type" value="Genomic_DNA"/>
</dbReference>
<dbReference type="PANTHER" id="PTHR33048">
    <property type="entry name" value="PTH11-LIKE INTEGRAL MEMBRANE PROTEIN (AFU_ORTHOLOGUE AFUA_5G11245)"/>
    <property type="match status" value="1"/>
</dbReference>
<feature type="compositionally biased region" description="Basic and acidic residues" evidence="6">
    <location>
        <begin position="377"/>
        <end position="389"/>
    </location>
</feature>
<keyword evidence="3 7" id="KW-1133">Transmembrane helix</keyword>
<evidence type="ECO:0000313" key="9">
    <source>
        <dbReference type="EMBL" id="ORY64783.1"/>
    </source>
</evidence>
<dbReference type="GeneID" id="63773768"/>
<evidence type="ECO:0000313" key="10">
    <source>
        <dbReference type="Proteomes" id="UP000193689"/>
    </source>
</evidence>
<feature type="region of interest" description="Disordered" evidence="6">
    <location>
        <begin position="282"/>
        <end position="314"/>
    </location>
</feature>
<dbReference type="OrthoDB" id="5417887at2759"/>
<dbReference type="Pfam" id="PF20684">
    <property type="entry name" value="Fung_rhodopsin"/>
    <property type="match status" value="1"/>
</dbReference>
<keyword evidence="10" id="KW-1185">Reference proteome</keyword>
<accession>A0A1Y2DZS3</accession>
<feature type="domain" description="Rhodopsin" evidence="8">
    <location>
        <begin position="34"/>
        <end position="270"/>
    </location>
</feature>
<dbReference type="AlphaFoldDB" id="A0A1Y2DZS3"/>
<name>A0A1Y2DZS3_9PEZI</name>
<feature type="transmembrane region" description="Helical" evidence="7">
    <location>
        <begin position="120"/>
        <end position="139"/>
    </location>
</feature>
<dbReference type="InterPro" id="IPR052337">
    <property type="entry name" value="SAT4-like"/>
</dbReference>
<feature type="transmembrane region" description="Helical" evidence="7">
    <location>
        <begin position="174"/>
        <end position="191"/>
    </location>
</feature>
<comment type="caution">
    <text evidence="9">The sequence shown here is derived from an EMBL/GenBank/DDBJ whole genome shotgun (WGS) entry which is preliminary data.</text>
</comment>